<dbReference type="KEGG" id="rher:EHE19_002825"/>
<proteinExistence type="predicted"/>
<dbReference type="Proteomes" id="UP000306409">
    <property type="component" value="Chromosome"/>
</dbReference>
<protein>
    <submittedName>
        <fullName evidence="1">Uncharacterized protein</fullName>
    </submittedName>
</protein>
<dbReference type="EMBL" id="CP061336">
    <property type="protein sequence ID" value="QNU67476.1"/>
    <property type="molecule type" value="Genomic_DNA"/>
</dbReference>
<organism evidence="1 2">
    <name type="scientific">Ruminiclostridium herbifermentans</name>
    <dbReference type="NCBI Taxonomy" id="2488810"/>
    <lineage>
        <taxon>Bacteria</taxon>
        <taxon>Bacillati</taxon>
        <taxon>Bacillota</taxon>
        <taxon>Clostridia</taxon>
        <taxon>Eubacteriales</taxon>
        <taxon>Oscillospiraceae</taxon>
        <taxon>Ruminiclostridium</taxon>
    </lineage>
</organism>
<gene>
    <name evidence="1" type="ORF">EHE19_002825</name>
</gene>
<dbReference type="RefSeq" id="WP_137697516.1">
    <property type="nucleotide sequence ID" value="NZ_CP061336.1"/>
</dbReference>
<evidence type="ECO:0000313" key="1">
    <source>
        <dbReference type="EMBL" id="QNU67476.1"/>
    </source>
</evidence>
<reference evidence="1 2" key="1">
    <citation type="submission" date="2020-09" db="EMBL/GenBank/DDBJ databases">
        <title>Characterization and genome sequencing of Ruminiclostridium sp. nov. MA18.</title>
        <authorList>
            <person name="Rettenmaier R."/>
            <person name="Kowollik M.-L."/>
            <person name="Liebl W."/>
            <person name="Zverlov V."/>
        </authorList>
    </citation>
    <scope>NUCLEOTIDE SEQUENCE [LARGE SCALE GENOMIC DNA]</scope>
    <source>
        <strain evidence="1 2">MA18</strain>
    </source>
</reference>
<name>A0A4U7JHQ9_9FIRM</name>
<sequence>MFENTWFVSICSSLIATLISIFVSKLTKHFLGDKIVEENPIYSIYCLFLGALCFITISVSTIIIWLIEKDISNSFYIFKIGFSGILFIIVALIMVTSFVITTNLIKYMQKGTYDSFDRTQNAILKVYAKGLNAIKKQQKVVEQEKVIEHENI</sequence>
<dbReference type="AlphaFoldDB" id="A0A4U7JHQ9"/>
<evidence type="ECO:0000313" key="2">
    <source>
        <dbReference type="Proteomes" id="UP000306409"/>
    </source>
</evidence>
<accession>A0A4U7JHQ9</accession>
<keyword evidence="2" id="KW-1185">Reference proteome</keyword>